<dbReference type="PANTHER" id="PTHR13847">
    <property type="entry name" value="SARCOSINE DEHYDROGENASE-RELATED"/>
    <property type="match status" value="1"/>
</dbReference>
<gene>
    <name evidence="4" type="ORF">J2739_002836</name>
</gene>
<dbReference type="GO" id="GO:0008115">
    <property type="term" value="F:sarcosine oxidase activity"/>
    <property type="evidence" value="ECO:0007669"/>
    <property type="project" value="UniProtKB-EC"/>
</dbReference>
<dbReference type="EMBL" id="JAVDRF010000005">
    <property type="protein sequence ID" value="MDR6537063.1"/>
    <property type="molecule type" value="Genomic_DNA"/>
</dbReference>
<dbReference type="SUPFAM" id="SSF54373">
    <property type="entry name" value="FAD-linked reductases, C-terminal domain"/>
    <property type="match status" value="1"/>
</dbReference>
<evidence type="ECO:0000313" key="5">
    <source>
        <dbReference type="Proteomes" id="UP001184230"/>
    </source>
</evidence>
<evidence type="ECO:0000313" key="4">
    <source>
        <dbReference type="EMBL" id="MDR6537063.1"/>
    </source>
</evidence>
<protein>
    <submittedName>
        <fullName evidence="4">Sarcosine oxidase subunit beta</fullName>
        <ecNumber evidence="4">1.5.3.1</ecNumber>
    </submittedName>
</protein>
<dbReference type="Proteomes" id="UP001184230">
    <property type="component" value="Unassembled WGS sequence"/>
</dbReference>
<feature type="domain" description="FAD dependent oxidoreductase" evidence="3">
    <location>
        <begin position="8"/>
        <end position="351"/>
    </location>
</feature>
<comment type="caution">
    <text evidence="4">The sequence shown here is derived from an EMBL/GenBank/DDBJ whole genome shotgun (WGS) entry which is preliminary data.</text>
</comment>
<reference evidence="4 5" key="1">
    <citation type="submission" date="2023-07" db="EMBL/GenBank/DDBJ databases">
        <title>Sorghum-associated microbial communities from plants grown in Nebraska, USA.</title>
        <authorList>
            <person name="Schachtman D."/>
        </authorList>
    </citation>
    <scope>NUCLEOTIDE SEQUENCE [LARGE SCALE GENOMIC DNA]</scope>
    <source>
        <strain evidence="4 5">DS1781</strain>
    </source>
</reference>
<dbReference type="InterPro" id="IPR006076">
    <property type="entry name" value="FAD-dep_OxRdtase"/>
</dbReference>
<sequence>MTRRIDCDVAIVGGGIVGASAALALRRMGRQVVLLERDLCGSRSSGVNFGGVRRQGRPISQLPLAQRSHRIWGALAKTIGTDGEYVRSGHFKIARSEADLAALEHYRAQSRDFDLGLEMIGGARLREQSAWLGIKAVGGSFCPEDGQANPRLVSPAFARAAERAGAQVLERTRVDEADHDGQRFVLRSTAGGLEVRAPVLLNCAGAWAGPLAAQFGDELPLRAGHPAMAVTEPLPVFMNWSLGVEGGGIYCRQVARGNVVMGGGAGFALDDERARVERSAIDGMCQQAIELLPALRHAHIIRTWSGTEGYLPDRQPVLGESPRRPGLIHGFGFAGAGFQVGPAAGEVLAELACHGRSSTPIEAFAVDRFVRAAEAAEPANEAHPSPRPQPISVAR</sequence>
<dbReference type="RefSeq" id="WP_309902649.1">
    <property type="nucleotide sequence ID" value="NZ_JAVDRF010000005.1"/>
</dbReference>
<dbReference type="SUPFAM" id="SSF51905">
    <property type="entry name" value="FAD/NAD(P)-binding domain"/>
    <property type="match status" value="1"/>
</dbReference>
<keyword evidence="5" id="KW-1185">Reference proteome</keyword>
<feature type="region of interest" description="Disordered" evidence="2">
    <location>
        <begin position="376"/>
        <end position="395"/>
    </location>
</feature>
<dbReference type="Gene3D" id="3.50.50.60">
    <property type="entry name" value="FAD/NAD(P)-binding domain"/>
    <property type="match status" value="1"/>
</dbReference>
<dbReference type="Pfam" id="PF01266">
    <property type="entry name" value="DAO"/>
    <property type="match status" value="1"/>
</dbReference>
<dbReference type="Gene3D" id="3.30.9.10">
    <property type="entry name" value="D-Amino Acid Oxidase, subunit A, domain 2"/>
    <property type="match status" value="1"/>
</dbReference>
<keyword evidence="1 4" id="KW-0560">Oxidoreductase</keyword>
<dbReference type="PANTHER" id="PTHR13847:SF287">
    <property type="entry name" value="FAD-DEPENDENT OXIDOREDUCTASE DOMAIN-CONTAINING PROTEIN 1"/>
    <property type="match status" value="1"/>
</dbReference>
<evidence type="ECO:0000256" key="2">
    <source>
        <dbReference type="SAM" id="MobiDB-lite"/>
    </source>
</evidence>
<evidence type="ECO:0000259" key="3">
    <source>
        <dbReference type="Pfam" id="PF01266"/>
    </source>
</evidence>
<accession>A0ABU1NF27</accession>
<dbReference type="InterPro" id="IPR036188">
    <property type="entry name" value="FAD/NAD-bd_sf"/>
</dbReference>
<evidence type="ECO:0000256" key="1">
    <source>
        <dbReference type="ARBA" id="ARBA00023002"/>
    </source>
</evidence>
<proteinExistence type="predicted"/>
<name>A0ABU1NF27_9BURK</name>
<dbReference type="EC" id="1.5.3.1" evidence="4"/>
<organism evidence="4 5">
    <name type="scientific">Variovorax soli</name>
    <dbReference type="NCBI Taxonomy" id="376815"/>
    <lineage>
        <taxon>Bacteria</taxon>
        <taxon>Pseudomonadati</taxon>
        <taxon>Pseudomonadota</taxon>
        <taxon>Betaproteobacteria</taxon>
        <taxon>Burkholderiales</taxon>
        <taxon>Comamonadaceae</taxon>
        <taxon>Variovorax</taxon>
    </lineage>
</organism>